<evidence type="ECO:0000313" key="2">
    <source>
        <dbReference type="Proteomes" id="UP000039437"/>
    </source>
</evidence>
<reference evidence="1 2" key="1">
    <citation type="submission" date="2015-04" db="EMBL/GenBank/DDBJ databases">
        <authorList>
            <person name="Syromyatnikov M.Y."/>
            <person name="Popov V.N."/>
        </authorList>
    </citation>
    <scope>NUCLEOTIDE SEQUENCE [LARGE SCALE GENOMIC DNA]</scope>
    <source>
        <strain evidence="1 2">AH1</strain>
    </source>
</reference>
<dbReference type="EMBL" id="CVOQ01000067">
    <property type="protein sequence ID" value="CRI22924.1"/>
    <property type="molecule type" value="Genomic_DNA"/>
</dbReference>
<dbReference type="Proteomes" id="UP000039437">
    <property type="component" value="Unassembled WGS sequence"/>
</dbReference>
<name>A0A0U1MWC8_STAAU</name>
<gene>
    <name evidence="1" type="ORF">BN1321_80023</name>
</gene>
<dbReference type="AlphaFoldDB" id="A0A0U1MWC8"/>
<sequence>MLKNPSCYSKILVFKINFVKLFTNKAIHSIL</sequence>
<accession>A0A0U1MWC8</accession>
<proteinExistence type="predicted"/>
<evidence type="ECO:0000313" key="1">
    <source>
        <dbReference type="EMBL" id="CRI22924.1"/>
    </source>
</evidence>
<organism evidence="1 2">
    <name type="scientific">Staphylococcus aureus</name>
    <dbReference type="NCBI Taxonomy" id="1280"/>
    <lineage>
        <taxon>Bacteria</taxon>
        <taxon>Bacillati</taxon>
        <taxon>Bacillota</taxon>
        <taxon>Bacilli</taxon>
        <taxon>Bacillales</taxon>
        <taxon>Staphylococcaceae</taxon>
        <taxon>Staphylococcus</taxon>
    </lineage>
</organism>
<protein>
    <submittedName>
        <fullName evidence="1">Uncharacterized protein</fullName>
    </submittedName>
</protein>